<dbReference type="Gene3D" id="1.20.1250.20">
    <property type="entry name" value="MFS general substrate transporter like domains"/>
    <property type="match status" value="1"/>
</dbReference>
<feature type="transmembrane region" description="Helical" evidence="7">
    <location>
        <begin position="459"/>
        <end position="482"/>
    </location>
</feature>
<gene>
    <name evidence="9" type="ORF">DK846_15040</name>
</gene>
<evidence type="ECO:0000259" key="8">
    <source>
        <dbReference type="PROSITE" id="PS50850"/>
    </source>
</evidence>
<feature type="transmembrane region" description="Helical" evidence="7">
    <location>
        <begin position="171"/>
        <end position="190"/>
    </location>
</feature>
<evidence type="ECO:0000313" key="10">
    <source>
        <dbReference type="Proteomes" id="UP000245657"/>
    </source>
</evidence>
<feature type="transmembrane region" description="Helical" evidence="7">
    <location>
        <begin position="272"/>
        <end position="294"/>
    </location>
</feature>
<feature type="domain" description="Major facilitator superfamily (MFS) profile" evidence="8">
    <location>
        <begin position="15"/>
        <end position="487"/>
    </location>
</feature>
<evidence type="ECO:0000256" key="3">
    <source>
        <dbReference type="ARBA" id="ARBA00022475"/>
    </source>
</evidence>
<feature type="transmembrane region" description="Helical" evidence="7">
    <location>
        <begin position="51"/>
        <end position="69"/>
    </location>
</feature>
<feature type="transmembrane region" description="Helical" evidence="7">
    <location>
        <begin position="202"/>
        <end position="221"/>
    </location>
</feature>
<dbReference type="InterPro" id="IPR036259">
    <property type="entry name" value="MFS_trans_sf"/>
</dbReference>
<proteinExistence type="predicted"/>
<evidence type="ECO:0000256" key="1">
    <source>
        <dbReference type="ARBA" id="ARBA00004651"/>
    </source>
</evidence>
<dbReference type="InterPro" id="IPR011701">
    <property type="entry name" value="MFS"/>
</dbReference>
<evidence type="ECO:0000256" key="2">
    <source>
        <dbReference type="ARBA" id="ARBA00022448"/>
    </source>
</evidence>
<keyword evidence="4 7" id="KW-0812">Transmembrane</keyword>
<keyword evidence="5 7" id="KW-1133">Transmembrane helix</keyword>
<dbReference type="SUPFAM" id="SSF103473">
    <property type="entry name" value="MFS general substrate transporter"/>
    <property type="match status" value="2"/>
</dbReference>
<feature type="transmembrane region" description="Helical" evidence="7">
    <location>
        <begin position="81"/>
        <end position="100"/>
    </location>
</feature>
<feature type="transmembrane region" description="Helical" evidence="7">
    <location>
        <begin position="335"/>
        <end position="354"/>
    </location>
</feature>
<evidence type="ECO:0000313" key="9">
    <source>
        <dbReference type="EMBL" id="PWR70392.1"/>
    </source>
</evidence>
<dbReference type="AlphaFoldDB" id="A0A2V2MQI5"/>
<protein>
    <recommendedName>
        <fullName evidence="8">Major facilitator superfamily (MFS) profile domain-containing protein</fullName>
    </recommendedName>
</protein>
<dbReference type="EMBL" id="QGMY01000014">
    <property type="protein sequence ID" value="PWR70392.1"/>
    <property type="molecule type" value="Genomic_DNA"/>
</dbReference>
<evidence type="ECO:0000256" key="7">
    <source>
        <dbReference type="SAM" id="Phobius"/>
    </source>
</evidence>
<dbReference type="InterPro" id="IPR004638">
    <property type="entry name" value="EmrB-like"/>
</dbReference>
<feature type="transmembrane region" description="Helical" evidence="7">
    <location>
        <begin position="306"/>
        <end position="323"/>
    </location>
</feature>
<keyword evidence="2" id="KW-0813">Transport</keyword>
<dbReference type="NCBIfam" id="TIGR00711">
    <property type="entry name" value="efflux_EmrB"/>
    <property type="match status" value="1"/>
</dbReference>
<feature type="transmembrane region" description="Helical" evidence="7">
    <location>
        <begin position="400"/>
        <end position="420"/>
    </location>
</feature>
<dbReference type="GO" id="GO:0005886">
    <property type="term" value="C:plasma membrane"/>
    <property type="evidence" value="ECO:0007669"/>
    <property type="project" value="UniProtKB-SubCell"/>
</dbReference>
<comment type="subcellular location">
    <subcellularLocation>
        <location evidence="1">Cell membrane</location>
        <topology evidence="1">Multi-pass membrane protein</topology>
    </subcellularLocation>
</comment>
<dbReference type="CDD" id="cd17321">
    <property type="entry name" value="MFS_MMR_MDR_like"/>
    <property type="match status" value="1"/>
</dbReference>
<sequence length="498" mass="54566">MEVIMSGYDRLKWMILLTVIIGTFLGRMDQTIVSLAVPKIMDDFAITTSDAGWISTAYILANAVFVPIWGKLGDTRGRKRVYLWGFGIFIFGSILAGFAWDLGSMIVFRVIQAIASSADYPTAMAILTITFSDRKERGKALGIWSSAFAASAVFGPLIGGPLIDNFGWRSVFLINLPIGIIGIIMALTYIPESMSDQRSENFDWYGASSLGVALALLVLGLDRGYDWGWTSLPILLSFALSGVFLYIFYLIDSRHPEPVIDFRYLRIPSFTHTLGNNFVVFMCMMGVIFLIPVFDQTFLGYTATETGLQFIPFACFMIVGALYGSSFIGKVQTRYVIAASTLFAAFGIYLFTGLDPRSSTWDVIIPFSVMALGMGLGMAQRTVAITSLVPPEEIGSASAVLALVRNIAGAFGIALFTTILNNSIEDNVIDLSRYSSIYQHTPEVMKTVTGLISLDAQILAYHTIFIVAAIILVGGSVLALFIESKEEKRSDQKVIVEI</sequence>
<keyword evidence="3" id="KW-1003">Cell membrane</keyword>
<organism evidence="9 10">
    <name type="scientific">Methanospirillum lacunae</name>
    <dbReference type="NCBI Taxonomy" id="668570"/>
    <lineage>
        <taxon>Archaea</taxon>
        <taxon>Methanobacteriati</taxon>
        <taxon>Methanobacteriota</taxon>
        <taxon>Stenosarchaea group</taxon>
        <taxon>Methanomicrobia</taxon>
        <taxon>Methanomicrobiales</taxon>
        <taxon>Methanospirillaceae</taxon>
        <taxon>Methanospirillum</taxon>
    </lineage>
</organism>
<feature type="transmembrane region" description="Helical" evidence="7">
    <location>
        <begin position="360"/>
        <end position="379"/>
    </location>
</feature>
<accession>A0A2V2MQI5</accession>
<comment type="caution">
    <text evidence="9">The sequence shown here is derived from an EMBL/GenBank/DDBJ whole genome shotgun (WGS) entry which is preliminary data.</text>
</comment>
<keyword evidence="10" id="KW-1185">Reference proteome</keyword>
<evidence type="ECO:0000256" key="6">
    <source>
        <dbReference type="ARBA" id="ARBA00023136"/>
    </source>
</evidence>
<dbReference type="PROSITE" id="PS50850">
    <property type="entry name" value="MFS"/>
    <property type="match status" value="1"/>
</dbReference>
<dbReference type="PANTHER" id="PTHR42718:SF46">
    <property type="entry name" value="BLR6921 PROTEIN"/>
    <property type="match status" value="1"/>
</dbReference>
<dbReference type="InterPro" id="IPR020846">
    <property type="entry name" value="MFS_dom"/>
</dbReference>
<evidence type="ECO:0000256" key="5">
    <source>
        <dbReference type="ARBA" id="ARBA00022989"/>
    </source>
</evidence>
<feature type="transmembrane region" description="Helical" evidence="7">
    <location>
        <begin position="106"/>
        <end position="129"/>
    </location>
</feature>
<dbReference type="Proteomes" id="UP000245657">
    <property type="component" value="Unassembled WGS sequence"/>
</dbReference>
<name>A0A2V2MQI5_9EURY</name>
<dbReference type="GO" id="GO:0022857">
    <property type="term" value="F:transmembrane transporter activity"/>
    <property type="evidence" value="ECO:0007669"/>
    <property type="project" value="InterPro"/>
</dbReference>
<feature type="transmembrane region" description="Helical" evidence="7">
    <location>
        <begin position="227"/>
        <end position="251"/>
    </location>
</feature>
<dbReference type="PANTHER" id="PTHR42718">
    <property type="entry name" value="MAJOR FACILITATOR SUPERFAMILY MULTIDRUG TRANSPORTER MFSC"/>
    <property type="match status" value="1"/>
</dbReference>
<feature type="transmembrane region" description="Helical" evidence="7">
    <location>
        <begin position="141"/>
        <end position="159"/>
    </location>
</feature>
<dbReference type="Gene3D" id="1.20.1720.10">
    <property type="entry name" value="Multidrug resistance protein D"/>
    <property type="match status" value="1"/>
</dbReference>
<keyword evidence="6 7" id="KW-0472">Membrane</keyword>
<dbReference type="Pfam" id="PF07690">
    <property type="entry name" value="MFS_1"/>
    <property type="match status" value="1"/>
</dbReference>
<reference evidence="9 10" key="1">
    <citation type="submission" date="2018-05" db="EMBL/GenBank/DDBJ databases">
        <title>Draft genome of Methanospirillum lacunae Ki8-1.</title>
        <authorList>
            <person name="Dueholm M.S."/>
            <person name="Nielsen P.H."/>
            <person name="Bakmann L.F."/>
            <person name="Otzen D.E."/>
        </authorList>
    </citation>
    <scope>NUCLEOTIDE SEQUENCE [LARGE SCALE GENOMIC DNA]</scope>
    <source>
        <strain evidence="9 10">Ki8-1</strain>
    </source>
</reference>
<evidence type="ECO:0000256" key="4">
    <source>
        <dbReference type="ARBA" id="ARBA00022692"/>
    </source>
</evidence>